<accession>A0A1W4WLW2</accession>
<dbReference type="InterPro" id="IPR050782">
    <property type="entry name" value="PP1_regulatory_subunit_3"/>
</dbReference>
<dbReference type="PIRSF" id="PIRSF038207">
    <property type="entry name" value="PP1_GT_animal"/>
    <property type="match status" value="1"/>
</dbReference>
<dbReference type="PROSITE" id="PS51159">
    <property type="entry name" value="CBM21"/>
    <property type="match status" value="1"/>
</dbReference>
<evidence type="ECO:0000256" key="4">
    <source>
        <dbReference type="SAM" id="MobiDB-lite"/>
    </source>
</evidence>
<dbReference type="Gene3D" id="2.60.40.2440">
    <property type="entry name" value="Carbohydrate binding type-21 domain"/>
    <property type="match status" value="1"/>
</dbReference>
<keyword evidence="6" id="KW-1185">Reference proteome</keyword>
<dbReference type="GO" id="GO:0005977">
    <property type="term" value="P:glycogen metabolic process"/>
    <property type="evidence" value="ECO:0007669"/>
    <property type="project" value="UniProtKB-KW"/>
</dbReference>
<feature type="compositionally biased region" description="Polar residues" evidence="4">
    <location>
        <begin position="83"/>
        <end position="92"/>
    </location>
</feature>
<evidence type="ECO:0000256" key="1">
    <source>
        <dbReference type="ARBA" id="ARBA00022600"/>
    </source>
</evidence>
<dbReference type="InterPro" id="IPR005036">
    <property type="entry name" value="CBM21_dom"/>
</dbReference>
<dbReference type="InParanoid" id="A0A1W4WLW2"/>
<dbReference type="InterPro" id="IPR038175">
    <property type="entry name" value="CBM21_dom_sf"/>
</dbReference>
<dbReference type="KEGG" id="apln:108736810"/>
<evidence type="ECO:0000313" key="6">
    <source>
        <dbReference type="Proteomes" id="UP000192223"/>
    </source>
</evidence>
<proteinExistence type="predicted"/>
<dbReference type="GeneID" id="108736810"/>
<dbReference type="PANTHER" id="PTHR12307:SF48">
    <property type="entry name" value="PROTEIN PHOSPHATASE 1 REGULATORY SUBUNIT"/>
    <property type="match status" value="1"/>
</dbReference>
<reference evidence="7" key="1">
    <citation type="submission" date="2025-08" db="UniProtKB">
        <authorList>
            <consortium name="RefSeq"/>
        </authorList>
    </citation>
    <scope>IDENTIFICATION</scope>
    <source>
        <tissue evidence="7">Entire body</tissue>
    </source>
</reference>
<dbReference type="OrthoDB" id="1881at2759"/>
<dbReference type="Pfam" id="PF03370">
    <property type="entry name" value="CBM_21"/>
    <property type="match status" value="1"/>
</dbReference>
<dbReference type="CTD" id="39588"/>
<name>A0A1W4WLW2_AGRPL</name>
<evidence type="ECO:0000259" key="5">
    <source>
        <dbReference type="PROSITE" id="PS51159"/>
    </source>
</evidence>
<protein>
    <recommendedName>
        <fullName evidence="3">Protein phosphatase 1 regulatory subunit</fullName>
    </recommendedName>
</protein>
<dbReference type="AlphaFoldDB" id="A0A1W4WLW2"/>
<dbReference type="Proteomes" id="UP000192223">
    <property type="component" value="Unplaced"/>
</dbReference>
<dbReference type="GO" id="GO:2001069">
    <property type="term" value="F:glycogen binding"/>
    <property type="evidence" value="ECO:0007669"/>
    <property type="project" value="TreeGrafter"/>
</dbReference>
<keyword evidence="2 3" id="KW-0119">Carbohydrate metabolism</keyword>
<dbReference type="STRING" id="224129.A0A1W4WLW2"/>
<dbReference type="InterPro" id="IPR017434">
    <property type="entry name" value="Pase-1_reg-su_3B/C/D_met"/>
</dbReference>
<organism evidence="6 7">
    <name type="scientific">Agrilus planipennis</name>
    <name type="common">Emerald ash borer</name>
    <name type="synonym">Agrilus marcopoli</name>
    <dbReference type="NCBI Taxonomy" id="224129"/>
    <lineage>
        <taxon>Eukaryota</taxon>
        <taxon>Metazoa</taxon>
        <taxon>Ecdysozoa</taxon>
        <taxon>Arthropoda</taxon>
        <taxon>Hexapoda</taxon>
        <taxon>Insecta</taxon>
        <taxon>Pterygota</taxon>
        <taxon>Neoptera</taxon>
        <taxon>Endopterygota</taxon>
        <taxon>Coleoptera</taxon>
        <taxon>Polyphaga</taxon>
        <taxon>Elateriformia</taxon>
        <taxon>Buprestoidea</taxon>
        <taxon>Buprestidae</taxon>
        <taxon>Agrilinae</taxon>
        <taxon>Agrilus</taxon>
    </lineage>
</organism>
<evidence type="ECO:0000313" key="7">
    <source>
        <dbReference type="RefSeq" id="XP_018324894.1"/>
    </source>
</evidence>
<dbReference type="RefSeq" id="XP_018324894.1">
    <property type="nucleotide sequence ID" value="XM_018469392.2"/>
</dbReference>
<feature type="domain" description="CBM21" evidence="5">
    <location>
        <begin position="166"/>
        <end position="279"/>
    </location>
</feature>
<gene>
    <name evidence="7" type="primary">LOC108736810</name>
</gene>
<dbReference type="GO" id="GO:0000164">
    <property type="term" value="C:protein phosphatase type 1 complex"/>
    <property type="evidence" value="ECO:0007669"/>
    <property type="project" value="TreeGrafter"/>
</dbReference>
<feature type="region of interest" description="Disordered" evidence="4">
    <location>
        <begin position="56"/>
        <end position="92"/>
    </location>
</feature>
<keyword evidence="1 3" id="KW-0321">Glycogen metabolism</keyword>
<dbReference type="FunCoup" id="A0A1W4WLW2">
    <property type="interactions" value="6"/>
</dbReference>
<dbReference type="GO" id="GO:0005979">
    <property type="term" value="P:regulation of glycogen biosynthetic process"/>
    <property type="evidence" value="ECO:0007669"/>
    <property type="project" value="TreeGrafter"/>
</dbReference>
<dbReference type="GO" id="GO:0008157">
    <property type="term" value="F:protein phosphatase 1 binding"/>
    <property type="evidence" value="ECO:0007669"/>
    <property type="project" value="TreeGrafter"/>
</dbReference>
<dbReference type="PANTHER" id="PTHR12307">
    <property type="entry name" value="PROTEIN PHOSPHATASE 1 REGULATORY SUBUNIT"/>
    <property type="match status" value="1"/>
</dbReference>
<sequence length="332" mass="37589">MCSSGSIIMPADYEMLVSHSPPVYTRFLTDHHFHMGYDSYPRFTQGNCRSLSANSIPITSLKEREPSPPPSSSSTSRRPCLVTRNQKSKSSNELTAYGKKKVVFADDRGMSLTHVRIMNEPSNVPPLLSSKFLAEVTKGLTAEPEAKTEPWEVTFQQPASDYVGFRAKLDENKVSLENVIVKESEDVVIGTVKVKNISFEKEVLVRYTFDSWETHQDVYCTYQPSQSQGATSSAYILYDTFTFKLTLPPKSRKIEFCICFRVNDDEYWDNNGGRNYVIAKKMCHVSYSKSTDQHISSGSASNLKYPDALHAKLTSWSEFASWNHLDSTSPYW</sequence>
<evidence type="ECO:0000256" key="2">
    <source>
        <dbReference type="ARBA" id="ARBA00023277"/>
    </source>
</evidence>
<evidence type="ECO:0000256" key="3">
    <source>
        <dbReference type="PIRNR" id="PIRNR038207"/>
    </source>
</evidence>